<proteinExistence type="predicted"/>
<evidence type="ECO:0000313" key="1">
    <source>
        <dbReference type="EMBL" id="PNR46701.1"/>
    </source>
</evidence>
<dbReference type="InParanoid" id="A0A2K1JYU4"/>
<dbReference type="EnsemblPlants" id="Pp3c10_12940V3.1">
    <property type="protein sequence ID" value="PAC:32901563.CDS.1"/>
    <property type="gene ID" value="Pp3c10_12940"/>
</dbReference>
<dbReference type="PaxDb" id="3218-PP1S141_91V6.1"/>
<dbReference type="EMBL" id="ABEU02000010">
    <property type="protein sequence ID" value="PNR46701.1"/>
    <property type="molecule type" value="Genomic_DNA"/>
</dbReference>
<evidence type="ECO:0000313" key="3">
    <source>
        <dbReference type="Proteomes" id="UP000006727"/>
    </source>
</evidence>
<dbReference type="Proteomes" id="UP000006727">
    <property type="component" value="Chromosome 10"/>
</dbReference>
<name>A0A2K1JYU4_PHYPA</name>
<gene>
    <name evidence="1" type="ORF">PHYPA_013821</name>
</gene>
<keyword evidence="3" id="KW-1185">Reference proteome</keyword>
<evidence type="ECO:0000313" key="2">
    <source>
        <dbReference type="EnsemblPlants" id="PAC:32901563.CDS.1"/>
    </source>
</evidence>
<protein>
    <submittedName>
        <fullName evidence="1 2">Uncharacterized protein</fullName>
    </submittedName>
</protein>
<organism evidence="1">
    <name type="scientific">Physcomitrium patens</name>
    <name type="common">Spreading-leaved earth moss</name>
    <name type="synonym">Physcomitrella patens</name>
    <dbReference type="NCBI Taxonomy" id="3218"/>
    <lineage>
        <taxon>Eukaryota</taxon>
        <taxon>Viridiplantae</taxon>
        <taxon>Streptophyta</taxon>
        <taxon>Embryophyta</taxon>
        <taxon>Bryophyta</taxon>
        <taxon>Bryophytina</taxon>
        <taxon>Bryopsida</taxon>
        <taxon>Funariidae</taxon>
        <taxon>Funariales</taxon>
        <taxon>Funariaceae</taxon>
        <taxon>Physcomitrium</taxon>
    </lineage>
</organism>
<reference evidence="2" key="3">
    <citation type="submission" date="2020-12" db="UniProtKB">
        <authorList>
            <consortium name="EnsemblPlants"/>
        </authorList>
    </citation>
    <scope>IDENTIFICATION</scope>
</reference>
<sequence>MSQCLAVLTQFEKHHRHHYFLQTPPHFELGTNWLSIFLLFEKSCKWTTFDPRILAHEAHHALPESAKFRSPGKRKQIHVGFFGACSREKSLGKVAKWSNQRCNWVPSI</sequence>
<dbReference type="AlphaFoldDB" id="A0A2K1JYU4"/>
<dbReference type="Gramene" id="Pp3c10_12940V3.1">
    <property type="protein sequence ID" value="PAC:32901563.CDS.1"/>
    <property type="gene ID" value="Pp3c10_12940"/>
</dbReference>
<reference evidence="1 3" key="1">
    <citation type="journal article" date="2008" name="Science">
        <title>The Physcomitrella genome reveals evolutionary insights into the conquest of land by plants.</title>
        <authorList>
            <person name="Rensing S."/>
            <person name="Lang D."/>
            <person name="Zimmer A."/>
            <person name="Terry A."/>
            <person name="Salamov A."/>
            <person name="Shapiro H."/>
            <person name="Nishiyama T."/>
            <person name="Perroud P.-F."/>
            <person name="Lindquist E."/>
            <person name="Kamisugi Y."/>
            <person name="Tanahashi T."/>
            <person name="Sakakibara K."/>
            <person name="Fujita T."/>
            <person name="Oishi K."/>
            <person name="Shin-I T."/>
            <person name="Kuroki Y."/>
            <person name="Toyoda A."/>
            <person name="Suzuki Y."/>
            <person name="Hashimoto A."/>
            <person name="Yamaguchi K."/>
            <person name="Sugano A."/>
            <person name="Kohara Y."/>
            <person name="Fujiyama A."/>
            <person name="Anterola A."/>
            <person name="Aoki S."/>
            <person name="Ashton N."/>
            <person name="Barbazuk W.B."/>
            <person name="Barker E."/>
            <person name="Bennetzen J."/>
            <person name="Bezanilla M."/>
            <person name="Blankenship R."/>
            <person name="Cho S.H."/>
            <person name="Dutcher S."/>
            <person name="Estelle M."/>
            <person name="Fawcett J.A."/>
            <person name="Gundlach H."/>
            <person name="Hanada K."/>
            <person name="Heyl A."/>
            <person name="Hicks K.A."/>
            <person name="Hugh J."/>
            <person name="Lohr M."/>
            <person name="Mayer K."/>
            <person name="Melkozernov A."/>
            <person name="Murata T."/>
            <person name="Nelson D."/>
            <person name="Pils B."/>
            <person name="Prigge M."/>
            <person name="Reiss B."/>
            <person name="Renner T."/>
            <person name="Rombauts S."/>
            <person name="Rushton P."/>
            <person name="Sanderfoot A."/>
            <person name="Schween G."/>
            <person name="Shiu S.-H."/>
            <person name="Stueber K."/>
            <person name="Theodoulou F.L."/>
            <person name="Tu H."/>
            <person name="Van de Peer Y."/>
            <person name="Verrier P.J."/>
            <person name="Waters E."/>
            <person name="Wood A."/>
            <person name="Yang L."/>
            <person name="Cove D."/>
            <person name="Cuming A."/>
            <person name="Hasebe M."/>
            <person name="Lucas S."/>
            <person name="Mishler D.B."/>
            <person name="Reski R."/>
            <person name="Grigoriev I."/>
            <person name="Quatrano R.S."/>
            <person name="Boore J.L."/>
        </authorList>
    </citation>
    <scope>NUCLEOTIDE SEQUENCE [LARGE SCALE GENOMIC DNA]</scope>
    <source>
        <strain evidence="2 3">cv. Gransden 2004</strain>
    </source>
</reference>
<reference evidence="1 3" key="2">
    <citation type="journal article" date="2018" name="Plant J.">
        <title>The Physcomitrella patens chromosome-scale assembly reveals moss genome structure and evolution.</title>
        <authorList>
            <person name="Lang D."/>
            <person name="Ullrich K.K."/>
            <person name="Murat F."/>
            <person name="Fuchs J."/>
            <person name="Jenkins J."/>
            <person name="Haas F.B."/>
            <person name="Piednoel M."/>
            <person name="Gundlach H."/>
            <person name="Van Bel M."/>
            <person name="Meyberg R."/>
            <person name="Vives C."/>
            <person name="Morata J."/>
            <person name="Symeonidi A."/>
            <person name="Hiss M."/>
            <person name="Muchero W."/>
            <person name="Kamisugi Y."/>
            <person name="Saleh O."/>
            <person name="Blanc G."/>
            <person name="Decker E.L."/>
            <person name="van Gessel N."/>
            <person name="Grimwood J."/>
            <person name="Hayes R.D."/>
            <person name="Graham S.W."/>
            <person name="Gunter L.E."/>
            <person name="McDaniel S.F."/>
            <person name="Hoernstein S.N.W."/>
            <person name="Larsson A."/>
            <person name="Li F.W."/>
            <person name="Perroud P.F."/>
            <person name="Phillips J."/>
            <person name="Ranjan P."/>
            <person name="Rokshar D.S."/>
            <person name="Rothfels C.J."/>
            <person name="Schneider L."/>
            <person name="Shu S."/>
            <person name="Stevenson D.W."/>
            <person name="Thummler F."/>
            <person name="Tillich M."/>
            <person name="Villarreal Aguilar J.C."/>
            <person name="Widiez T."/>
            <person name="Wong G.K."/>
            <person name="Wymore A."/>
            <person name="Zhang Y."/>
            <person name="Zimmer A.D."/>
            <person name="Quatrano R.S."/>
            <person name="Mayer K.F.X."/>
            <person name="Goodstein D."/>
            <person name="Casacuberta J.M."/>
            <person name="Vandepoele K."/>
            <person name="Reski R."/>
            <person name="Cuming A.C."/>
            <person name="Tuskan G.A."/>
            <person name="Maumus F."/>
            <person name="Salse J."/>
            <person name="Schmutz J."/>
            <person name="Rensing S.A."/>
        </authorList>
    </citation>
    <scope>NUCLEOTIDE SEQUENCE [LARGE SCALE GENOMIC DNA]</scope>
    <source>
        <strain evidence="2 3">cv. Gransden 2004</strain>
    </source>
</reference>
<accession>A0A2K1JYU4</accession>